<organism evidence="6 7">
    <name type="scientific">Geodia barretti</name>
    <name type="common">Barrett's horny sponge</name>
    <dbReference type="NCBI Taxonomy" id="519541"/>
    <lineage>
        <taxon>Eukaryota</taxon>
        <taxon>Metazoa</taxon>
        <taxon>Porifera</taxon>
        <taxon>Demospongiae</taxon>
        <taxon>Heteroscleromorpha</taxon>
        <taxon>Tetractinellida</taxon>
        <taxon>Astrophorina</taxon>
        <taxon>Geodiidae</taxon>
        <taxon>Geodia</taxon>
    </lineage>
</organism>
<reference evidence="6" key="1">
    <citation type="submission" date="2023-03" db="EMBL/GenBank/DDBJ databases">
        <authorList>
            <person name="Steffen K."/>
            <person name="Cardenas P."/>
        </authorList>
    </citation>
    <scope>NUCLEOTIDE SEQUENCE</scope>
</reference>
<accession>A0AA35QXE5</accession>
<dbReference type="Pfam" id="PF04615">
    <property type="entry name" value="Utp14"/>
    <property type="match status" value="1"/>
</dbReference>
<feature type="region of interest" description="Disordered" evidence="5">
    <location>
        <begin position="26"/>
        <end position="211"/>
    </location>
</feature>
<evidence type="ECO:0000256" key="1">
    <source>
        <dbReference type="ARBA" id="ARBA00004604"/>
    </source>
</evidence>
<evidence type="ECO:0000313" key="6">
    <source>
        <dbReference type="EMBL" id="CAI7995478.1"/>
    </source>
</evidence>
<comment type="caution">
    <text evidence="6">The sequence shown here is derived from an EMBL/GenBank/DDBJ whole genome shotgun (WGS) entry which is preliminary data.</text>
</comment>
<evidence type="ECO:0000256" key="5">
    <source>
        <dbReference type="SAM" id="MobiDB-lite"/>
    </source>
</evidence>
<feature type="compositionally biased region" description="Basic and acidic residues" evidence="5">
    <location>
        <begin position="135"/>
        <end position="158"/>
    </location>
</feature>
<feature type="compositionally biased region" description="Polar residues" evidence="5">
    <location>
        <begin position="183"/>
        <end position="196"/>
    </location>
</feature>
<sequence>MGEEGRERVREGRRWRMLMSQYEAKCQRERRVKSRRFHKVQRRRRDKAREEGEGEVEGEKAEKLRARERMTLKHSRQGKWAREVLARGRKDPAARAALSEHSRRGHTLKQHLSTPESEGEEEEEEEENNSSSTYFHHDNPWLRSAKPTDEGKMEEQRSNVDPSQHLIEEEEHSEATPPPQLDDITSCQQTNVTSSGARKEKTGPPMIDPTAYLTPRDEVVHRQMVTPKVETAVGVVIPPLKLTDDVQEFIKNEDSRRGHRAHDRKTT</sequence>
<dbReference type="EMBL" id="CASHTH010000247">
    <property type="protein sequence ID" value="CAI7995478.1"/>
    <property type="molecule type" value="Genomic_DNA"/>
</dbReference>
<keyword evidence="4" id="KW-0539">Nucleus</keyword>
<feature type="compositionally biased region" description="Basic and acidic residues" evidence="5">
    <location>
        <begin position="80"/>
        <end position="102"/>
    </location>
</feature>
<evidence type="ECO:0000256" key="2">
    <source>
        <dbReference type="ARBA" id="ARBA00007774"/>
    </source>
</evidence>
<proteinExistence type="inferred from homology"/>
<keyword evidence="3" id="KW-0597">Phosphoprotein</keyword>
<dbReference type="Proteomes" id="UP001174909">
    <property type="component" value="Unassembled WGS sequence"/>
</dbReference>
<gene>
    <name evidence="6" type="ORF">GBAR_LOCUS1696</name>
</gene>
<dbReference type="PANTHER" id="PTHR14150:SF12">
    <property type="entry name" value="U3 SMALL NUCLEOLAR RNA-ASSOCIATED PROTEIN 14 HOMOLOG A"/>
    <property type="match status" value="1"/>
</dbReference>
<name>A0AA35QXE5_GEOBA</name>
<evidence type="ECO:0000256" key="3">
    <source>
        <dbReference type="ARBA" id="ARBA00022553"/>
    </source>
</evidence>
<evidence type="ECO:0000313" key="7">
    <source>
        <dbReference type="Proteomes" id="UP001174909"/>
    </source>
</evidence>
<comment type="similarity">
    <text evidence="2">Belongs to the UTP14 family.</text>
</comment>
<dbReference type="GO" id="GO:0006364">
    <property type="term" value="P:rRNA processing"/>
    <property type="evidence" value="ECO:0007669"/>
    <property type="project" value="InterPro"/>
</dbReference>
<feature type="compositionally biased region" description="Acidic residues" evidence="5">
    <location>
        <begin position="117"/>
        <end position="128"/>
    </location>
</feature>
<comment type="subcellular location">
    <subcellularLocation>
        <location evidence="1">Nucleus</location>
        <location evidence="1">Nucleolus</location>
    </subcellularLocation>
</comment>
<dbReference type="PANTHER" id="PTHR14150">
    <property type="entry name" value="U3 SMALL NUCLEOLAR RNA-ASSOCIATED PROTEIN 14"/>
    <property type="match status" value="1"/>
</dbReference>
<feature type="compositionally biased region" description="Basic and acidic residues" evidence="5">
    <location>
        <begin position="47"/>
        <end position="71"/>
    </location>
</feature>
<dbReference type="InterPro" id="IPR006709">
    <property type="entry name" value="SSU_processome_Utp14"/>
</dbReference>
<feature type="compositionally biased region" description="Basic residues" evidence="5">
    <location>
        <begin position="28"/>
        <end position="46"/>
    </location>
</feature>
<dbReference type="GO" id="GO:0032040">
    <property type="term" value="C:small-subunit processome"/>
    <property type="evidence" value="ECO:0007669"/>
    <property type="project" value="InterPro"/>
</dbReference>
<evidence type="ECO:0000256" key="4">
    <source>
        <dbReference type="ARBA" id="ARBA00023242"/>
    </source>
</evidence>
<dbReference type="AlphaFoldDB" id="A0AA35QXE5"/>
<keyword evidence="7" id="KW-1185">Reference proteome</keyword>
<protein>
    <submittedName>
        <fullName evidence="6">U3 small nucleolar RNA-associated protein 14 homolog B</fullName>
    </submittedName>
</protein>